<dbReference type="OrthoDB" id="2284077at2759"/>
<keyword evidence="2" id="KW-1185">Reference proteome</keyword>
<dbReference type="Proteomes" id="UP000646827">
    <property type="component" value="Unassembled WGS sequence"/>
</dbReference>
<protein>
    <submittedName>
        <fullName evidence="1">Uncharacterized protein</fullName>
    </submittedName>
</protein>
<dbReference type="EMBL" id="JAEPRB010000214">
    <property type="protein sequence ID" value="KAG2218712.1"/>
    <property type="molecule type" value="Genomic_DNA"/>
</dbReference>
<evidence type="ECO:0000313" key="2">
    <source>
        <dbReference type="Proteomes" id="UP000646827"/>
    </source>
</evidence>
<proteinExistence type="predicted"/>
<dbReference type="AlphaFoldDB" id="A0A8H7RYV8"/>
<evidence type="ECO:0000313" key="1">
    <source>
        <dbReference type="EMBL" id="KAG2218712.1"/>
    </source>
</evidence>
<accession>A0A8H7RYV8</accession>
<reference evidence="1 2" key="1">
    <citation type="submission" date="2020-12" db="EMBL/GenBank/DDBJ databases">
        <title>Metabolic potential, ecology and presence of endohyphal bacteria is reflected in genomic diversity of Mucoromycotina.</title>
        <authorList>
            <person name="Muszewska A."/>
            <person name="Okrasinska A."/>
            <person name="Steczkiewicz K."/>
            <person name="Drgas O."/>
            <person name="Orlowska M."/>
            <person name="Perlinska-Lenart U."/>
            <person name="Aleksandrzak-Piekarczyk T."/>
            <person name="Szatraj K."/>
            <person name="Zielenkiewicz U."/>
            <person name="Pilsyk S."/>
            <person name="Malc E."/>
            <person name="Mieczkowski P."/>
            <person name="Kruszewska J.S."/>
            <person name="Biernat P."/>
            <person name="Pawlowska J."/>
        </authorList>
    </citation>
    <scope>NUCLEOTIDE SEQUENCE [LARGE SCALE GENOMIC DNA]</scope>
    <source>
        <strain evidence="1 2">CBS 142.35</strain>
    </source>
</reference>
<sequence length="323" mass="36695">MLTQQPQQPILDSHSVISTPVTGSSGLASTVSTTATSTCSANSSKVPDFTEFKLDPFHLTADSGTPAPHRLREARRSFALYLEPCKDTSFQTTLETFQEKSFTQFGPNQAHNASPHISVLGRVHIERHEQVDNKWHTVENFVSIIQQELDTLAKKLSPPTFCGYDITERPSRALTMKFRTDSSYDQFAKKVEQKMKNQCAAFDISPMDRIDLAYNVLRPIPKQTLKRMRDTAKETIQIEIDGSWQLTLYEVILESRVVGVKQQVSVIQSWPVRQPSTEKQSSFLPMTFRIKLAMFSSWMRWNQSSVVDPNKRIEYDTNKAVAT</sequence>
<name>A0A8H7RYV8_9FUNG</name>
<gene>
    <name evidence="1" type="ORF">INT45_002420</name>
</gene>
<comment type="caution">
    <text evidence="1">The sequence shown here is derived from an EMBL/GenBank/DDBJ whole genome shotgun (WGS) entry which is preliminary data.</text>
</comment>
<organism evidence="1 2">
    <name type="scientific">Circinella minor</name>
    <dbReference type="NCBI Taxonomy" id="1195481"/>
    <lineage>
        <taxon>Eukaryota</taxon>
        <taxon>Fungi</taxon>
        <taxon>Fungi incertae sedis</taxon>
        <taxon>Mucoromycota</taxon>
        <taxon>Mucoromycotina</taxon>
        <taxon>Mucoromycetes</taxon>
        <taxon>Mucorales</taxon>
        <taxon>Lichtheimiaceae</taxon>
        <taxon>Circinella</taxon>
    </lineage>
</organism>